<dbReference type="GO" id="GO:0019432">
    <property type="term" value="P:triglyceride biosynthetic process"/>
    <property type="evidence" value="ECO:0007669"/>
    <property type="project" value="TreeGrafter"/>
</dbReference>
<comment type="subcellular location">
    <subcellularLocation>
        <location evidence="1 11">Endoplasmic reticulum membrane</location>
        <topology evidence="1 11">Multi-pass membrane protein</topology>
    </subcellularLocation>
</comment>
<proteinExistence type="inferred from homology"/>
<evidence type="ECO:0000256" key="9">
    <source>
        <dbReference type="ARBA" id="ARBA00023136"/>
    </source>
</evidence>
<evidence type="ECO:0000256" key="2">
    <source>
        <dbReference type="ARBA" id="ARBA00005420"/>
    </source>
</evidence>
<evidence type="ECO:0000256" key="5">
    <source>
        <dbReference type="ARBA" id="ARBA00022692"/>
    </source>
</evidence>
<sequence length="337" mass="39047">GDSMVKFAPLSVPWERRLQTFVVLQWIFSFAVLAQICIAVFIGLLFTRFWIFSVLYAVWWYLDLSKPWQGGRRIEAFRRCVIWRYMKDYFPISLVKTAYLDPSRNYLAGFHPHGVLATGAFTNLCTESTGFSSLFPGIRPHLMMLNLWFWTPFFRDYIMSGGLVPVDKESAAHILSREGGGNLMAIIVGGVQEALDARPGGYKLVLRNRKGFIRLALMHGAALVPIFSFGENDIFKQVENSPGSWVRWFQHRLQKTVRVSIPLFYGRGVFQYSFGLMPYRRPITTVVGKPIEVQKTPHPSQEEVDRLHQRYMKELENLFEAHKLKYNVPRDQHLEIF</sequence>
<keyword evidence="10 12" id="KW-0012">Acyltransferase</keyword>
<dbReference type="CDD" id="cd07987">
    <property type="entry name" value="LPLAT_MGAT-like"/>
    <property type="match status" value="1"/>
</dbReference>
<evidence type="ECO:0000256" key="3">
    <source>
        <dbReference type="ARBA" id="ARBA00022516"/>
    </source>
</evidence>
<evidence type="ECO:0000256" key="8">
    <source>
        <dbReference type="ARBA" id="ARBA00023098"/>
    </source>
</evidence>
<organism evidence="12 13">
    <name type="scientific">Bos mutus</name>
    <name type="common">wild yak</name>
    <dbReference type="NCBI Taxonomy" id="72004"/>
    <lineage>
        <taxon>Eukaryota</taxon>
        <taxon>Metazoa</taxon>
        <taxon>Chordata</taxon>
        <taxon>Craniata</taxon>
        <taxon>Vertebrata</taxon>
        <taxon>Euteleostomi</taxon>
        <taxon>Mammalia</taxon>
        <taxon>Eutheria</taxon>
        <taxon>Laurasiatheria</taxon>
        <taxon>Artiodactyla</taxon>
        <taxon>Ruminantia</taxon>
        <taxon>Pecora</taxon>
        <taxon>Bovidae</taxon>
        <taxon>Bovinae</taxon>
        <taxon>Bos</taxon>
    </lineage>
</organism>
<evidence type="ECO:0000256" key="6">
    <source>
        <dbReference type="ARBA" id="ARBA00022824"/>
    </source>
</evidence>
<protein>
    <recommendedName>
        <fullName evidence="11">Acyltransferase</fullName>
        <ecNumber evidence="11">2.3.1.-</ecNumber>
    </recommendedName>
</protein>
<evidence type="ECO:0000256" key="1">
    <source>
        <dbReference type="ARBA" id="ARBA00004477"/>
    </source>
</evidence>
<evidence type="ECO:0000313" key="13">
    <source>
        <dbReference type="Proteomes" id="UP000011080"/>
    </source>
</evidence>
<dbReference type="Pfam" id="PF03982">
    <property type="entry name" value="DAGAT"/>
    <property type="match status" value="1"/>
</dbReference>
<keyword evidence="8" id="KW-0443">Lipid metabolism</keyword>
<dbReference type="EC" id="2.3.1.-" evidence="11"/>
<keyword evidence="5 11" id="KW-0812">Transmembrane</keyword>
<comment type="similarity">
    <text evidence="2 11">Belongs to the diacylglycerol acyltransferase family.</text>
</comment>
<reference evidence="12 13" key="1">
    <citation type="journal article" date="2012" name="Nat. Genet.">
        <title>The yak genome and adaptation to life at high altitude.</title>
        <authorList>
            <person name="Qiu Q."/>
            <person name="Zhang G."/>
            <person name="Ma T."/>
            <person name="Qian W."/>
            <person name="Wang J."/>
            <person name="Ye Z."/>
            <person name="Cao C."/>
            <person name="Hu Q."/>
            <person name="Kim J."/>
            <person name="Larkin D.M."/>
            <person name="Auvil L."/>
            <person name="Capitanu B."/>
            <person name="Ma J."/>
            <person name="Lewin H.A."/>
            <person name="Qian X."/>
            <person name="Lang Y."/>
            <person name="Zhou R."/>
            <person name="Wang L."/>
            <person name="Wang K."/>
            <person name="Xia J."/>
            <person name="Liao S."/>
            <person name="Pan S."/>
            <person name="Lu X."/>
            <person name="Hou H."/>
            <person name="Wang Y."/>
            <person name="Zang X."/>
            <person name="Yin Y."/>
            <person name="Ma H."/>
            <person name="Zhang J."/>
            <person name="Wang Z."/>
            <person name="Zhang Y."/>
            <person name="Zhang D."/>
            <person name="Yonezawa T."/>
            <person name="Hasegawa M."/>
            <person name="Zhong Y."/>
            <person name="Liu W."/>
            <person name="Zhang Y."/>
            <person name="Huang Z."/>
            <person name="Zhang S."/>
            <person name="Long R."/>
            <person name="Yang H."/>
            <person name="Wang J."/>
            <person name="Lenstra J.A."/>
            <person name="Cooper D.N."/>
            <person name="Wu Y."/>
            <person name="Wang J."/>
            <person name="Shi P."/>
            <person name="Wang J."/>
            <person name="Liu J."/>
        </authorList>
    </citation>
    <scope>NUCLEOTIDE SEQUENCE [LARGE SCALE GENOMIC DNA]</scope>
    <source>
        <strain evidence="13">yakQH1</strain>
    </source>
</reference>
<comment type="caution">
    <text evidence="11">Lacks conserved residue(s) required for the propagation of feature annotation.</text>
</comment>
<gene>
    <name evidence="12" type="ORF">M91_10015</name>
</gene>
<dbReference type="GO" id="GO:0006651">
    <property type="term" value="P:diacylglycerol biosynthetic process"/>
    <property type="evidence" value="ECO:0007669"/>
    <property type="project" value="TreeGrafter"/>
</dbReference>
<evidence type="ECO:0000256" key="11">
    <source>
        <dbReference type="RuleBase" id="RU367023"/>
    </source>
</evidence>
<dbReference type="GO" id="GO:0004144">
    <property type="term" value="F:diacylglycerol O-acyltransferase activity"/>
    <property type="evidence" value="ECO:0007669"/>
    <property type="project" value="TreeGrafter"/>
</dbReference>
<dbReference type="GO" id="GO:0003846">
    <property type="term" value="F:2-acylglycerol O-acyltransferase activity"/>
    <property type="evidence" value="ECO:0007669"/>
    <property type="project" value="TreeGrafter"/>
</dbReference>
<name>L8I4B7_9CETA</name>
<keyword evidence="4 11" id="KW-0808">Transferase</keyword>
<evidence type="ECO:0000256" key="10">
    <source>
        <dbReference type="ARBA" id="ARBA00023315"/>
    </source>
</evidence>
<dbReference type="Proteomes" id="UP000011080">
    <property type="component" value="Unassembled WGS sequence"/>
</dbReference>
<dbReference type="GO" id="GO:0005789">
    <property type="term" value="C:endoplasmic reticulum membrane"/>
    <property type="evidence" value="ECO:0007669"/>
    <property type="project" value="UniProtKB-SubCell"/>
</dbReference>
<dbReference type="SUPFAM" id="SSF69593">
    <property type="entry name" value="Glycerol-3-phosphate (1)-acyltransferase"/>
    <property type="match status" value="1"/>
</dbReference>
<dbReference type="InterPro" id="IPR007130">
    <property type="entry name" value="DAGAT"/>
</dbReference>
<keyword evidence="9 11" id="KW-0472">Membrane</keyword>
<accession>L8I4B7</accession>
<keyword evidence="7 11" id="KW-1133">Transmembrane helix</keyword>
<dbReference type="EMBL" id="JH882088">
    <property type="protein sequence ID" value="ELR50951.1"/>
    <property type="molecule type" value="Genomic_DNA"/>
</dbReference>
<evidence type="ECO:0000256" key="7">
    <source>
        <dbReference type="ARBA" id="ARBA00022989"/>
    </source>
</evidence>
<evidence type="ECO:0000313" key="12">
    <source>
        <dbReference type="EMBL" id="ELR50951.1"/>
    </source>
</evidence>
<evidence type="ECO:0000256" key="4">
    <source>
        <dbReference type="ARBA" id="ARBA00022679"/>
    </source>
</evidence>
<dbReference type="STRING" id="72004.ENSBMUP00000005263"/>
<dbReference type="PANTHER" id="PTHR12317">
    <property type="entry name" value="DIACYLGLYCEROL O-ACYLTRANSFERASE"/>
    <property type="match status" value="1"/>
</dbReference>
<feature type="non-terminal residue" evidence="12">
    <location>
        <position position="1"/>
    </location>
</feature>
<dbReference type="PANTHER" id="PTHR12317:SF74">
    <property type="entry name" value="2-ACYLGLYCEROL O-ACYLTRANSFERASE 2"/>
    <property type="match status" value="1"/>
</dbReference>
<dbReference type="AlphaFoldDB" id="L8I4B7"/>
<keyword evidence="6 11" id="KW-0256">Endoplasmic reticulum</keyword>
<feature type="transmembrane region" description="Helical" evidence="11">
    <location>
        <begin position="21"/>
        <end position="42"/>
    </location>
</feature>
<keyword evidence="3" id="KW-0444">Lipid biosynthesis</keyword>